<reference evidence="6 7" key="1">
    <citation type="submission" date="2017-11" db="EMBL/GenBank/DDBJ databases">
        <title>De novo assembly and phasing of dikaryotic genomes from two isolates of Puccinia coronata f. sp. avenae, the causal agent of oat crown rust.</title>
        <authorList>
            <person name="Miller M.E."/>
            <person name="Zhang Y."/>
            <person name="Omidvar V."/>
            <person name="Sperschneider J."/>
            <person name="Schwessinger B."/>
            <person name="Raley C."/>
            <person name="Palmer J.M."/>
            <person name="Garnica D."/>
            <person name="Upadhyaya N."/>
            <person name="Rathjen J."/>
            <person name="Taylor J.M."/>
            <person name="Park R.F."/>
            <person name="Dodds P.N."/>
            <person name="Hirsch C.D."/>
            <person name="Kianian S.F."/>
            <person name="Figueroa M."/>
        </authorList>
    </citation>
    <scope>NUCLEOTIDE SEQUENCE [LARGE SCALE GENOMIC DNA]</scope>
    <source>
        <strain evidence="6">12SD80</strain>
    </source>
</reference>
<dbReference type="SUPFAM" id="SSF103473">
    <property type="entry name" value="MFS general substrate transporter"/>
    <property type="match status" value="1"/>
</dbReference>
<evidence type="ECO:0000313" key="7">
    <source>
        <dbReference type="Proteomes" id="UP000235392"/>
    </source>
</evidence>
<keyword evidence="2" id="KW-0813">Transport</keyword>
<dbReference type="PANTHER" id="PTHR43791:SF36">
    <property type="entry name" value="TRANSPORTER, PUTATIVE (AFU_ORTHOLOGUE AFUA_6G08340)-RELATED"/>
    <property type="match status" value="1"/>
</dbReference>
<evidence type="ECO:0000256" key="3">
    <source>
        <dbReference type="ARBA" id="ARBA00022692"/>
    </source>
</evidence>
<evidence type="ECO:0000256" key="4">
    <source>
        <dbReference type="ARBA" id="ARBA00022989"/>
    </source>
</evidence>
<dbReference type="AlphaFoldDB" id="A0A2N5SVT2"/>
<evidence type="ECO:0000256" key="1">
    <source>
        <dbReference type="ARBA" id="ARBA00004141"/>
    </source>
</evidence>
<dbReference type="GO" id="GO:0022857">
    <property type="term" value="F:transmembrane transporter activity"/>
    <property type="evidence" value="ECO:0007669"/>
    <property type="project" value="TreeGrafter"/>
</dbReference>
<gene>
    <name evidence="6" type="ORF">PCASD_18493</name>
</gene>
<dbReference type="GO" id="GO:0016020">
    <property type="term" value="C:membrane"/>
    <property type="evidence" value="ECO:0007669"/>
    <property type="project" value="UniProtKB-SubCell"/>
</dbReference>
<organism evidence="6 7">
    <name type="scientific">Puccinia coronata f. sp. avenae</name>
    <dbReference type="NCBI Taxonomy" id="200324"/>
    <lineage>
        <taxon>Eukaryota</taxon>
        <taxon>Fungi</taxon>
        <taxon>Dikarya</taxon>
        <taxon>Basidiomycota</taxon>
        <taxon>Pucciniomycotina</taxon>
        <taxon>Pucciniomycetes</taxon>
        <taxon>Pucciniales</taxon>
        <taxon>Pucciniaceae</taxon>
        <taxon>Puccinia</taxon>
    </lineage>
</organism>
<accession>A0A2N5SVT2</accession>
<protein>
    <submittedName>
        <fullName evidence="6">Uncharacterized protein</fullName>
    </submittedName>
</protein>
<sequence>MTALHICDPEHPDHEAARASLVRKIDYHVLPGLSSSGDRTNIGNAKVGGMEQSLGLRGNQYNIGLAVFYISYILSELPSNYMLKVAGGKIWLPTLVASWGKPNRQTSKRNAKRYLLFLITDNMM</sequence>
<keyword evidence="4" id="KW-1133">Transmembrane helix</keyword>
<comment type="subcellular location">
    <subcellularLocation>
        <location evidence="1">Membrane</location>
        <topology evidence="1">Multi-pass membrane protein</topology>
    </subcellularLocation>
</comment>
<dbReference type="EMBL" id="PGCI01000753">
    <property type="protein sequence ID" value="PLW17343.1"/>
    <property type="molecule type" value="Genomic_DNA"/>
</dbReference>
<dbReference type="InterPro" id="IPR036259">
    <property type="entry name" value="MFS_trans_sf"/>
</dbReference>
<keyword evidence="5" id="KW-0472">Membrane</keyword>
<proteinExistence type="predicted"/>
<evidence type="ECO:0000256" key="5">
    <source>
        <dbReference type="ARBA" id="ARBA00023136"/>
    </source>
</evidence>
<dbReference type="PANTHER" id="PTHR43791">
    <property type="entry name" value="PERMEASE-RELATED"/>
    <property type="match status" value="1"/>
</dbReference>
<evidence type="ECO:0000256" key="2">
    <source>
        <dbReference type="ARBA" id="ARBA00022448"/>
    </source>
</evidence>
<evidence type="ECO:0000313" key="6">
    <source>
        <dbReference type="EMBL" id="PLW17343.1"/>
    </source>
</evidence>
<keyword evidence="3" id="KW-0812">Transmembrane</keyword>
<dbReference type="Proteomes" id="UP000235392">
    <property type="component" value="Unassembled WGS sequence"/>
</dbReference>
<name>A0A2N5SVT2_9BASI</name>
<dbReference type="Gene3D" id="1.20.1250.20">
    <property type="entry name" value="MFS general substrate transporter like domains"/>
    <property type="match status" value="1"/>
</dbReference>
<comment type="caution">
    <text evidence="6">The sequence shown here is derived from an EMBL/GenBank/DDBJ whole genome shotgun (WGS) entry which is preliminary data.</text>
</comment>